<evidence type="ECO:0000313" key="1">
    <source>
        <dbReference type="EMBL" id="PQQ21623.1"/>
    </source>
</evidence>
<gene>
    <name evidence="1" type="ORF">Pyn_15066</name>
</gene>
<evidence type="ECO:0000313" key="2">
    <source>
        <dbReference type="Proteomes" id="UP000250321"/>
    </source>
</evidence>
<keyword evidence="2" id="KW-1185">Reference proteome</keyword>
<dbReference type="EMBL" id="PJQY01000007">
    <property type="protein sequence ID" value="PQQ21623.1"/>
    <property type="molecule type" value="Genomic_DNA"/>
</dbReference>
<comment type="caution">
    <text evidence="1">The sequence shown here is derived from an EMBL/GenBank/DDBJ whole genome shotgun (WGS) entry which is preliminary data.</text>
</comment>
<proteinExistence type="predicted"/>
<organism evidence="1 2">
    <name type="scientific">Prunus yedoensis var. nudiflora</name>
    <dbReference type="NCBI Taxonomy" id="2094558"/>
    <lineage>
        <taxon>Eukaryota</taxon>
        <taxon>Viridiplantae</taxon>
        <taxon>Streptophyta</taxon>
        <taxon>Embryophyta</taxon>
        <taxon>Tracheophyta</taxon>
        <taxon>Spermatophyta</taxon>
        <taxon>Magnoliopsida</taxon>
        <taxon>eudicotyledons</taxon>
        <taxon>Gunneridae</taxon>
        <taxon>Pentapetalae</taxon>
        <taxon>rosids</taxon>
        <taxon>fabids</taxon>
        <taxon>Rosales</taxon>
        <taxon>Rosaceae</taxon>
        <taxon>Amygdaloideae</taxon>
        <taxon>Amygdaleae</taxon>
        <taxon>Prunus</taxon>
    </lineage>
</organism>
<protein>
    <submittedName>
        <fullName evidence="1">Uncharacterized protein</fullName>
    </submittedName>
</protein>
<accession>A0A314ZTD8</accession>
<name>A0A314ZTD8_PRUYE</name>
<dbReference type="Proteomes" id="UP000250321">
    <property type="component" value="Unassembled WGS sequence"/>
</dbReference>
<sequence length="182" mass="19540">MNPSHVVYGAYTRDCGVEGYGGPQDPRKLLNNEDFGLATWEHQSPSPLLRVLQCGERSPSINWEALPKQNQHLLVAASLLATMRTHFFLATASIPAAINPFLQPSTLPLVAGATQQLFTLAAASIPVAINPLLQPSVLPLAAGAAQQLLLWLLQASQQSSTPFNYHTYFLVVASTPAITSSP</sequence>
<reference evidence="1 2" key="1">
    <citation type="submission" date="2018-02" db="EMBL/GenBank/DDBJ databases">
        <title>Draft genome of wild Prunus yedoensis var. nudiflora.</title>
        <authorList>
            <person name="Baek S."/>
            <person name="Kim J.-H."/>
            <person name="Choi K."/>
            <person name="Kim G.-B."/>
            <person name="Cho A."/>
            <person name="Jang H."/>
            <person name="Shin C.-H."/>
            <person name="Yu H.-J."/>
            <person name="Mun J.-H."/>
        </authorList>
    </citation>
    <scope>NUCLEOTIDE SEQUENCE [LARGE SCALE GENOMIC DNA]</scope>
    <source>
        <strain evidence="2">cv. Jeju island</strain>
        <tissue evidence="1">Leaf</tissue>
    </source>
</reference>
<dbReference type="AlphaFoldDB" id="A0A314ZTD8"/>